<dbReference type="InterPro" id="IPR001563">
    <property type="entry name" value="Peptidase_S10"/>
</dbReference>
<dbReference type="eggNOG" id="KOG1282">
    <property type="taxonomic scope" value="Eukaryota"/>
</dbReference>
<dbReference type="AlphaFoldDB" id="N1PNY3"/>
<sequence>MASILDYLVKSLPDVPFDVGELYSGLIPIDYTNTSNALFFIFQPTTGVPRDEITIFLNGGPGWSSFESFSQETGRFTWHPGTFRPVENPYAWTNETNMLWVDQPIGTGYSIGTPTATSEEETAQNFVEFFENFQDLFGIKNYKIYVTGESYAGRYVPYIAAAMIDRNSTKHFDVRGALLYDPCIGNWDWTQQEIPVVPFARRHNNIMGFNETFLTHLEELHETCGYAKYLETYLTYPPPALQPPAFFNSSDPENKTCALWELLDHAAFSINPCFNVYAVNEGCPLLWDILGHRTQFDYIDVGATVYPNRTDVKKAMHAPDIPWYLDQTYTPVFTAQSGHGGPQMTGDISADPIQHVLPKVIEHTNRVLISNGDLDMIIPTQGTLLSIQNMTWHGHLGFQAEPQELMIVDIPDLQYKQWFDAGPQKGRDGPQGVVGTKHFERGLMWTQTYLGTHVQPESQPRAALRHLQWLLGRNEEL</sequence>
<evidence type="ECO:0000313" key="8">
    <source>
        <dbReference type="EMBL" id="EME44633.1"/>
    </source>
</evidence>
<proteinExistence type="inferred from homology"/>
<reference evidence="9" key="1">
    <citation type="journal article" date="2012" name="PLoS Genet.">
        <title>The genomes of the fungal plant pathogens Cladosporium fulvum and Dothistroma septosporum reveal adaptation to different hosts and lifestyles but also signatures of common ancestry.</title>
        <authorList>
            <person name="de Wit P.J.G.M."/>
            <person name="van der Burgt A."/>
            <person name="Oekmen B."/>
            <person name="Stergiopoulos I."/>
            <person name="Abd-Elsalam K.A."/>
            <person name="Aerts A.L."/>
            <person name="Bahkali A.H."/>
            <person name="Beenen H.G."/>
            <person name="Chettri P."/>
            <person name="Cox M.P."/>
            <person name="Datema E."/>
            <person name="de Vries R.P."/>
            <person name="Dhillon B."/>
            <person name="Ganley A.R."/>
            <person name="Griffiths S.A."/>
            <person name="Guo Y."/>
            <person name="Hamelin R.C."/>
            <person name="Henrissat B."/>
            <person name="Kabir M.S."/>
            <person name="Jashni M.K."/>
            <person name="Kema G."/>
            <person name="Klaubauf S."/>
            <person name="Lapidus A."/>
            <person name="Levasseur A."/>
            <person name="Lindquist E."/>
            <person name="Mehrabi R."/>
            <person name="Ohm R.A."/>
            <person name="Owen T.J."/>
            <person name="Salamov A."/>
            <person name="Schwelm A."/>
            <person name="Schijlen E."/>
            <person name="Sun H."/>
            <person name="van den Burg H.A."/>
            <person name="van Ham R.C.H.J."/>
            <person name="Zhang S."/>
            <person name="Goodwin S.B."/>
            <person name="Grigoriev I.V."/>
            <person name="Collemare J."/>
            <person name="Bradshaw R.E."/>
        </authorList>
    </citation>
    <scope>NUCLEOTIDE SEQUENCE [LARGE SCALE GENOMIC DNA]</scope>
    <source>
        <strain evidence="9">NZE10 / CBS 128990</strain>
    </source>
</reference>
<dbReference type="STRING" id="675120.N1PNY3"/>
<keyword evidence="9" id="KW-1185">Reference proteome</keyword>
<dbReference type="HOGENOM" id="CLU_008523_12_3_1"/>
<protein>
    <recommendedName>
        <fullName evidence="7">Carboxypeptidase</fullName>
        <ecNumber evidence="7">3.4.16.-</ecNumber>
    </recommendedName>
</protein>
<dbReference type="Gene3D" id="3.40.50.1820">
    <property type="entry name" value="alpha/beta hydrolase"/>
    <property type="match status" value="1"/>
</dbReference>
<name>N1PNY3_DOTSN</name>
<reference evidence="8 9" key="2">
    <citation type="journal article" date="2012" name="PLoS Pathog.">
        <title>Diverse lifestyles and strategies of plant pathogenesis encoded in the genomes of eighteen Dothideomycetes fungi.</title>
        <authorList>
            <person name="Ohm R.A."/>
            <person name="Feau N."/>
            <person name="Henrissat B."/>
            <person name="Schoch C.L."/>
            <person name="Horwitz B.A."/>
            <person name="Barry K.W."/>
            <person name="Condon B.J."/>
            <person name="Copeland A.C."/>
            <person name="Dhillon B."/>
            <person name="Glaser F."/>
            <person name="Hesse C.N."/>
            <person name="Kosti I."/>
            <person name="LaButti K."/>
            <person name="Lindquist E.A."/>
            <person name="Lucas S."/>
            <person name="Salamov A.A."/>
            <person name="Bradshaw R.E."/>
            <person name="Ciuffetti L."/>
            <person name="Hamelin R.C."/>
            <person name="Kema G.H.J."/>
            <person name="Lawrence C."/>
            <person name="Scott J.A."/>
            <person name="Spatafora J.W."/>
            <person name="Turgeon B.G."/>
            <person name="de Wit P.J.G.M."/>
            <person name="Zhong S."/>
            <person name="Goodwin S.B."/>
            <person name="Grigoriev I.V."/>
        </authorList>
    </citation>
    <scope>NUCLEOTIDE SEQUENCE [LARGE SCALE GENOMIC DNA]</scope>
    <source>
        <strain evidence="9">NZE10 / CBS 128990</strain>
    </source>
</reference>
<keyword evidence="2 7" id="KW-0121">Carboxypeptidase</keyword>
<dbReference type="MEROPS" id="S10.006"/>
<dbReference type="Pfam" id="PF00450">
    <property type="entry name" value="Peptidase_S10"/>
    <property type="match status" value="1"/>
</dbReference>
<evidence type="ECO:0000256" key="4">
    <source>
        <dbReference type="ARBA" id="ARBA00022729"/>
    </source>
</evidence>
<evidence type="ECO:0000256" key="6">
    <source>
        <dbReference type="ARBA" id="ARBA00023180"/>
    </source>
</evidence>
<gene>
    <name evidence="8" type="ORF">DOTSEDRAFT_88719</name>
</gene>
<comment type="similarity">
    <text evidence="1 7">Belongs to the peptidase S10 family.</text>
</comment>
<dbReference type="PRINTS" id="PR00724">
    <property type="entry name" value="CRBOXYPTASEC"/>
</dbReference>
<dbReference type="PROSITE" id="PS00131">
    <property type="entry name" value="CARBOXYPEPT_SER_SER"/>
    <property type="match status" value="1"/>
</dbReference>
<keyword evidence="3 7" id="KW-0645">Protease</keyword>
<dbReference type="EMBL" id="KB446539">
    <property type="protein sequence ID" value="EME44633.1"/>
    <property type="molecule type" value="Genomic_DNA"/>
</dbReference>
<dbReference type="PANTHER" id="PTHR11802:SF479">
    <property type="entry name" value="CARBOXYPEPTIDASE"/>
    <property type="match status" value="1"/>
</dbReference>
<evidence type="ECO:0000256" key="3">
    <source>
        <dbReference type="ARBA" id="ARBA00022670"/>
    </source>
</evidence>
<keyword evidence="5 7" id="KW-0378">Hydrolase</keyword>
<evidence type="ECO:0000313" key="9">
    <source>
        <dbReference type="Proteomes" id="UP000016933"/>
    </source>
</evidence>
<dbReference type="GO" id="GO:0004185">
    <property type="term" value="F:serine-type carboxypeptidase activity"/>
    <property type="evidence" value="ECO:0007669"/>
    <property type="project" value="UniProtKB-UniRule"/>
</dbReference>
<dbReference type="OMA" id="FDIGEMY"/>
<evidence type="ECO:0000256" key="2">
    <source>
        <dbReference type="ARBA" id="ARBA00022645"/>
    </source>
</evidence>
<accession>N1PNY3</accession>
<dbReference type="GO" id="GO:0006508">
    <property type="term" value="P:proteolysis"/>
    <property type="evidence" value="ECO:0007669"/>
    <property type="project" value="UniProtKB-KW"/>
</dbReference>
<dbReference type="OrthoDB" id="443318at2759"/>
<dbReference type="Proteomes" id="UP000016933">
    <property type="component" value="Unassembled WGS sequence"/>
</dbReference>
<dbReference type="InterPro" id="IPR018202">
    <property type="entry name" value="Ser_caboxypep_ser_AS"/>
</dbReference>
<organism evidence="8 9">
    <name type="scientific">Dothistroma septosporum (strain NZE10 / CBS 128990)</name>
    <name type="common">Red band needle blight fungus</name>
    <name type="synonym">Mycosphaerella pini</name>
    <dbReference type="NCBI Taxonomy" id="675120"/>
    <lineage>
        <taxon>Eukaryota</taxon>
        <taxon>Fungi</taxon>
        <taxon>Dikarya</taxon>
        <taxon>Ascomycota</taxon>
        <taxon>Pezizomycotina</taxon>
        <taxon>Dothideomycetes</taxon>
        <taxon>Dothideomycetidae</taxon>
        <taxon>Mycosphaerellales</taxon>
        <taxon>Mycosphaerellaceae</taxon>
        <taxon>Dothistroma</taxon>
    </lineage>
</organism>
<dbReference type="FunFam" id="3.40.50.1820:FF:000118">
    <property type="entry name" value="Carboxypeptidase"/>
    <property type="match status" value="1"/>
</dbReference>
<dbReference type="PANTHER" id="PTHR11802">
    <property type="entry name" value="SERINE PROTEASE FAMILY S10 SERINE CARBOXYPEPTIDASE"/>
    <property type="match status" value="1"/>
</dbReference>
<evidence type="ECO:0000256" key="7">
    <source>
        <dbReference type="RuleBase" id="RU361156"/>
    </source>
</evidence>
<dbReference type="InterPro" id="IPR029058">
    <property type="entry name" value="AB_hydrolase_fold"/>
</dbReference>
<evidence type="ECO:0000256" key="1">
    <source>
        <dbReference type="ARBA" id="ARBA00009431"/>
    </source>
</evidence>
<keyword evidence="4" id="KW-0732">Signal</keyword>
<keyword evidence="6" id="KW-0325">Glycoprotein</keyword>
<dbReference type="EC" id="3.4.16.-" evidence="7"/>
<evidence type="ECO:0000256" key="5">
    <source>
        <dbReference type="ARBA" id="ARBA00022801"/>
    </source>
</evidence>
<dbReference type="SUPFAM" id="SSF53474">
    <property type="entry name" value="alpha/beta-Hydrolases"/>
    <property type="match status" value="1"/>
</dbReference>